<dbReference type="GO" id="GO:0005371">
    <property type="term" value="F:tricarboxylate secondary active transmembrane transporter activity"/>
    <property type="evidence" value="ECO:0007669"/>
    <property type="project" value="TreeGrafter"/>
</dbReference>
<evidence type="ECO:0000256" key="7">
    <source>
        <dbReference type="SAM" id="SignalP"/>
    </source>
</evidence>
<dbReference type="EMBL" id="OU594944">
    <property type="protein sequence ID" value="CAG9287473.1"/>
    <property type="molecule type" value="Genomic_DNA"/>
</dbReference>
<evidence type="ECO:0000256" key="1">
    <source>
        <dbReference type="ARBA" id="ARBA00004141"/>
    </source>
</evidence>
<comment type="similarity">
    <text evidence="5">Belongs to the mitochondrial carrier (TC 2.A.29) family.</text>
</comment>
<proteinExistence type="inferred from homology"/>
<feature type="compositionally biased region" description="Acidic residues" evidence="6">
    <location>
        <begin position="139"/>
        <end position="150"/>
    </location>
</feature>
<feature type="compositionally biased region" description="Polar residues" evidence="6">
    <location>
        <begin position="182"/>
        <end position="197"/>
    </location>
</feature>
<dbReference type="Gene3D" id="1.50.40.10">
    <property type="entry name" value="Mitochondrial carrier domain"/>
    <property type="match status" value="1"/>
</dbReference>
<feature type="chain" id="PRO_5035474038" description="Mitochondrial carrier protein" evidence="7">
    <location>
        <begin position="24"/>
        <end position="529"/>
    </location>
</feature>
<dbReference type="GO" id="GO:0016020">
    <property type="term" value="C:membrane"/>
    <property type="evidence" value="ECO:0007669"/>
    <property type="project" value="UniProtKB-SubCell"/>
</dbReference>
<evidence type="ECO:0000256" key="4">
    <source>
        <dbReference type="PROSITE-ProRule" id="PRU00282"/>
    </source>
</evidence>
<organism evidence="8">
    <name type="scientific">Phaeodactylum tricornutum</name>
    <name type="common">Diatom</name>
    <dbReference type="NCBI Taxonomy" id="2850"/>
    <lineage>
        <taxon>Eukaryota</taxon>
        <taxon>Sar</taxon>
        <taxon>Stramenopiles</taxon>
        <taxon>Ochrophyta</taxon>
        <taxon>Bacillariophyta</taxon>
        <taxon>Bacillariophyceae</taxon>
        <taxon>Bacillariophycidae</taxon>
        <taxon>Naviculales</taxon>
        <taxon>Phaeodactylaceae</taxon>
        <taxon>Phaeodactylum</taxon>
    </lineage>
</organism>
<keyword evidence="2 4" id="KW-0812">Transmembrane</keyword>
<feature type="signal peptide" evidence="7">
    <location>
        <begin position="1"/>
        <end position="23"/>
    </location>
</feature>
<name>A0A8J9SBX0_PHATR</name>
<dbReference type="PROSITE" id="PS50920">
    <property type="entry name" value="SOLCAR"/>
    <property type="match status" value="1"/>
</dbReference>
<evidence type="ECO:0000313" key="8">
    <source>
        <dbReference type="EMBL" id="CAG9287473.1"/>
    </source>
</evidence>
<dbReference type="GO" id="GO:0015742">
    <property type="term" value="P:alpha-ketoglutarate transport"/>
    <property type="evidence" value="ECO:0007669"/>
    <property type="project" value="TreeGrafter"/>
</dbReference>
<dbReference type="InterPro" id="IPR053017">
    <property type="entry name" value="Mito_Cit/Oxoglu_Carrier"/>
</dbReference>
<dbReference type="GO" id="GO:0005739">
    <property type="term" value="C:mitochondrion"/>
    <property type="evidence" value="ECO:0007669"/>
    <property type="project" value="TreeGrafter"/>
</dbReference>
<dbReference type="Pfam" id="PF00153">
    <property type="entry name" value="Mito_carr"/>
    <property type="match status" value="1"/>
</dbReference>
<comment type="subcellular location">
    <subcellularLocation>
        <location evidence="1">Membrane</location>
        <topology evidence="1">Multi-pass membrane protein</topology>
    </subcellularLocation>
</comment>
<dbReference type="PANTHER" id="PTHR46982:SF1">
    <property type="entry name" value="CITRATE_OXOGLUTARATE CARRIER PROTEIN"/>
    <property type="match status" value="1"/>
</dbReference>
<keyword evidence="5" id="KW-0813">Transport</keyword>
<dbReference type="InterPro" id="IPR023395">
    <property type="entry name" value="MCP_dom_sf"/>
</dbReference>
<sequence>MPFMVSPGTVLLLLGVLSRNVSLASLDPSHFQSYSFHVAQESPATETPTDSTDSDETVRKQQTPSLARHQINDGEDDSRQPNVVASSLLMYEKGCVVSSSEVYPGSTPLDTADDTETSLHKQAYTEIWSLEDEELWREYEDDEDEDDDNDDGHSSMLSNASVKRTRTRARISTNRGTREALASSTNTHLPSPVTSATLSALRGGSKGTVSGILGSEVVKRLYVTALVTLVFEALVGHILEFFKIVMQTRDDGSSYGTVVREITLEKGILGLWDGFVPWGVVQAVGKGAVFGLAHAAAKDLLVPLAQDGMLPMAAALTLAGGIGGGFQGYVLSPTLLLKTRVMTNPVFREPMSLWRTVYLSMRIGFDVVQTEGFWTLMKGANVFATKRVFDWASRYFFADWLEQVFIQLKNGQPLTIAEKSAASLLGGVASTCVTLPLDVLVAKTQDAKKAGVKVSAWTLFRDELREKGLSGLKDSYMRGFEARLLHVCLTTLGTYSWWNVSWKDDLSRLFAIAMNKISNLGISIASLVV</sequence>
<keyword evidence="7" id="KW-0732">Signal</keyword>
<dbReference type="GO" id="GO:0006843">
    <property type="term" value="P:mitochondrial citrate transmembrane transport"/>
    <property type="evidence" value="ECO:0007669"/>
    <property type="project" value="TreeGrafter"/>
</dbReference>
<feature type="compositionally biased region" description="Low complexity" evidence="6">
    <location>
        <begin position="41"/>
        <end position="51"/>
    </location>
</feature>
<gene>
    <name evidence="8" type="ORF">PTTT1_LOCUS35635</name>
</gene>
<dbReference type="InterPro" id="IPR018108">
    <property type="entry name" value="MCP_transmembrane"/>
</dbReference>
<evidence type="ECO:0000256" key="6">
    <source>
        <dbReference type="SAM" id="MobiDB-lite"/>
    </source>
</evidence>
<keyword evidence="3 4" id="KW-0472">Membrane</keyword>
<protein>
    <recommendedName>
        <fullName evidence="9">Mitochondrial carrier protein</fullName>
    </recommendedName>
</protein>
<accession>A0A8J9SBX0</accession>
<feature type="region of interest" description="Disordered" evidence="6">
    <location>
        <begin position="39"/>
        <end position="80"/>
    </location>
</feature>
<dbReference type="AlphaFoldDB" id="A0A8J9SBX0"/>
<evidence type="ECO:0000256" key="2">
    <source>
        <dbReference type="ARBA" id="ARBA00022692"/>
    </source>
</evidence>
<dbReference type="Proteomes" id="UP000836788">
    <property type="component" value="Chromosome 3"/>
</dbReference>
<feature type="repeat" description="Solcar" evidence="4">
    <location>
        <begin position="311"/>
        <end position="404"/>
    </location>
</feature>
<evidence type="ECO:0000256" key="3">
    <source>
        <dbReference type="ARBA" id="ARBA00023136"/>
    </source>
</evidence>
<feature type="region of interest" description="Disordered" evidence="6">
    <location>
        <begin position="139"/>
        <end position="197"/>
    </location>
</feature>
<evidence type="ECO:0000256" key="5">
    <source>
        <dbReference type="RuleBase" id="RU000488"/>
    </source>
</evidence>
<dbReference type="SUPFAM" id="SSF103506">
    <property type="entry name" value="Mitochondrial carrier"/>
    <property type="match status" value="1"/>
</dbReference>
<evidence type="ECO:0008006" key="9">
    <source>
        <dbReference type="Google" id="ProtNLM"/>
    </source>
</evidence>
<dbReference type="PANTHER" id="PTHR46982">
    <property type="entry name" value="CITRATE/OXOGLUTARATE CARRIER PROTEIN"/>
    <property type="match status" value="1"/>
</dbReference>
<reference evidence="8" key="1">
    <citation type="submission" date="2022-02" db="EMBL/GenBank/DDBJ databases">
        <authorList>
            <person name="Giguere J D."/>
        </authorList>
    </citation>
    <scope>NUCLEOTIDE SEQUENCE</scope>
    <source>
        <strain evidence="8">CCAP 1055/1</strain>
    </source>
</reference>